<sequence length="262" mass="27357">MPFDTLLPAALHGALTDQLPAPTALAFAALALVAAYAIFALVGFGSAMVASGPLAAVMPVPRIIPLLALLDCAGAAGRGWRQRRHIDRAQLLRLVPTMALGQALGIALLGRLPGHWLAAALGLFILAYGLWGLWQPRPPALLLRWGGVCGVIGGIFGGLFGSGGFLYAAYLSRQPLEREVFRATQAVLMALSTGLRVILCALAGLLDPSLLLLALLAVPPMLLGTWLGHHLDLRLSPERFLRLLNGTLAAAGLGLLARAALG</sequence>
<name>A0ABY0IUT1_9RHOO</name>
<evidence type="ECO:0000256" key="2">
    <source>
        <dbReference type="ARBA" id="ARBA00009142"/>
    </source>
</evidence>
<evidence type="ECO:0000256" key="4">
    <source>
        <dbReference type="ARBA" id="ARBA00022475"/>
    </source>
</evidence>
<feature type="transmembrane region" description="Helical" evidence="8">
    <location>
        <begin position="183"/>
        <end position="203"/>
    </location>
</feature>
<keyword evidence="7 8" id="KW-0472">Membrane</keyword>
<protein>
    <recommendedName>
        <fullName evidence="8">Probable membrane transporter protein</fullName>
    </recommendedName>
</protein>
<keyword evidence="5 8" id="KW-0812">Transmembrane</keyword>
<feature type="transmembrane region" description="Helical" evidence="8">
    <location>
        <begin position="210"/>
        <end position="228"/>
    </location>
</feature>
<evidence type="ECO:0000256" key="7">
    <source>
        <dbReference type="ARBA" id="ARBA00023136"/>
    </source>
</evidence>
<dbReference type="InterPro" id="IPR052017">
    <property type="entry name" value="TSUP"/>
</dbReference>
<keyword evidence="10" id="KW-1185">Reference proteome</keyword>
<dbReference type="EMBL" id="SHKM01000001">
    <property type="protein sequence ID" value="RZT90955.1"/>
    <property type="molecule type" value="Genomic_DNA"/>
</dbReference>
<feature type="transmembrane region" description="Helical" evidence="8">
    <location>
        <begin position="91"/>
        <end position="110"/>
    </location>
</feature>
<evidence type="ECO:0000313" key="9">
    <source>
        <dbReference type="EMBL" id="RZT90955.1"/>
    </source>
</evidence>
<keyword evidence="6 8" id="KW-1133">Transmembrane helix</keyword>
<dbReference type="PANTHER" id="PTHR30269:SF32">
    <property type="entry name" value="MEMBRANE TRANSPORTER PROTEIN-RELATED"/>
    <property type="match status" value="1"/>
</dbReference>
<keyword evidence="4 8" id="KW-1003">Cell membrane</keyword>
<feature type="transmembrane region" description="Helical" evidence="8">
    <location>
        <begin position="116"/>
        <end position="134"/>
    </location>
</feature>
<feature type="transmembrane region" description="Helical" evidence="8">
    <location>
        <begin position="240"/>
        <end position="261"/>
    </location>
</feature>
<dbReference type="RefSeq" id="WP_130459213.1">
    <property type="nucleotide sequence ID" value="NZ_SHKM01000001.1"/>
</dbReference>
<evidence type="ECO:0000256" key="5">
    <source>
        <dbReference type="ARBA" id="ARBA00022692"/>
    </source>
</evidence>
<feature type="transmembrane region" description="Helical" evidence="8">
    <location>
        <begin position="146"/>
        <end position="171"/>
    </location>
</feature>
<dbReference type="PANTHER" id="PTHR30269">
    <property type="entry name" value="TRANSMEMBRANE PROTEIN YFCA"/>
    <property type="match status" value="1"/>
</dbReference>
<gene>
    <name evidence="9" type="ORF">EV678_1780</name>
</gene>
<dbReference type="Proteomes" id="UP000292136">
    <property type="component" value="Unassembled WGS sequence"/>
</dbReference>
<keyword evidence="3" id="KW-0813">Transport</keyword>
<comment type="similarity">
    <text evidence="2 8">Belongs to the 4-toluene sulfonate uptake permease (TSUP) (TC 2.A.102) family.</text>
</comment>
<comment type="caution">
    <text evidence="9">The sequence shown here is derived from an EMBL/GenBank/DDBJ whole genome shotgun (WGS) entry which is preliminary data.</text>
</comment>
<accession>A0ABY0IUT1</accession>
<evidence type="ECO:0000256" key="6">
    <source>
        <dbReference type="ARBA" id="ARBA00022989"/>
    </source>
</evidence>
<feature type="transmembrane region" description="Helical" evidence="8">
    <location>
        <begin position="24"/>
        <end position="44"/>
    </location>
</feature>
<evidence type="ECO:0000256" key="3">
    <source>
        <dbReference type="ARBA" id="ARBA00022448"/>
    </source>
</evidence>
<reference evidence="9 10" key="1">
    <citation type="submission" date="2019-02" db="EMBL/GenBank/DDBJ databases">
        <title>Genomic Encyclopedia of Type Strains, Phase IV (KMG-IV): sequencing the most valuable type-strain genomes for metagenomic binning, comparative biology and taxonomic classification.</title>
        <authorList>
            <person name="Goeker M."/>
        </authorList>
    </citation>
    <scope>NUCLEOTIDE SEQUENCE [LARGE SCALE GENOMIC DNA]</scope>
    <source>
        <strain evidence="9 10">DSM 21223</strain>
    </source>
</reference>
<dbReference type="InterPro" id="IPR002781">
    <property type="entry name" value="TM_pro_TauE-like"/>
</dbReference>
<evidence type="ECO:0000256" key="1">
    <source>
        <dbReference type="ARBA" id="ARBA00004651"/>
    </source>
</evidence>
<dbReference type="Pfam" id="PF01925">
    <property type="entry name" value="TauE"/>
    <property type="match status" value="1"/>
</dbReference>
<comment type="subcellular location">
    <subcellularLocation>
        <location evidence="1 8">Cell membrane</location>
        <topology evidence="1 8">Multi-pass membrane protein</topology>
    </subcellularLocation>
</comment>
<organism evidence="9 10">
    <name type="scientific">Azospira oryzae</name>
    <dbReference type="NCBI Taxonomy" id="146939"/>
    <lineage>
        <taxon>Bacteria</taxon>
        <taxon>Pseudomonadati</taxon>
        <taxon>Pseudomonadota</taxon>
        <taxon>Betaproteobacteria</taxon>
        <taxon>Rhodocyclales</taxon>
        <taxon>Rhodocyclaceae</taxon>
        <taxon>Azospira</taxon>
    </lineage>
</organism>
<evidence type="ECO:0000313" key="10">
    <source>
        <dbReference type="Proteomes" id="UP000292136"/>
    </source>
</evidence>
<proteinExistence type="inferred from homology"/>
<evidence type="ECO:0000256" key="8">
    <source>
        <dbReference type="RuleBase" id="RU363041"/>
    </source>
</evidence>